<evidence type="ECO:0000256" key="15">
    <source>
        <dbReference type="RuleBase" id="RU004016"/>
    </source>
</evidence>
<dbReference type="PANTHER" id="PTHR21581">
    <property type="entry name" value="D-ALANYL-D-ALANINE CARBOXYPEPTIDASE"/>
    <property type="match status" value="1"/>
</dbReference>
<evidence type="ECO:0000256" key="2">
    <source>
        <dbReference type="ARBA" id="ARBA00004752"/>
    </source>
</evidence>
<keyword evidence="9" id="KW-0133">Cell shape</keyword>
<gene>
    <name evidence="19" type="ORF">FC07_GL000125</name>
</gene>
<dbReference type="PANTHER" id="PTHR21581:SF11">
    <property type="entry name" value="D-ALANYL-D-ALANINE CARBOXYPEPTIDASE DACA"/>
    <property type="match status" value="1"/>
</dbReference>
<keyword evidence="7 16" id="KW-0732">Signal</keyword>
<dbReference type="SUPFAM" id="SSF56601">
    <property type="entry name" value="beta-lactamase/transpeptidase-like"/>
    <property type="match status" value="1"/>
</dbReference>
<dbReference type="Pfam" id="PF07943">
    <property type="entry name" value="PBP5_C"/>
    <property type="match status" value="1"/>
</dbReference>
<dbReference type="GO" id="GO:0071555">
    <property type="term" value="P:cell wall organization"/>
    <property type="evidence" value="ECO:0007669"/>
    <property type="project" value="UniProtKB-KW"/>
</dbReference>
<feature type="active site" description="Proton acceptor" evidence="13">
    <location>
        <position position="68"/>
    </location>
</feature>
<proteinExistence type="inferred from homology"/>
<dbReference type="Gene3D" id="3.40.710.10">
    <property type="entry name" value="DD-peptidase/beta-lactamase superfamily"/>
    <property type="match status" value="1"/>
</dbReference>
<feature type="chain" id="PRO_5038727463" description="serine-type D-Ala-D-Ala carboxypeptidase" evidence="16">
    <location>
        <begin position="25"/>
        <end position="417"/>
    </location>
</feature>
<accession>A0A0R1GMW8</accession>
<evidence type="ECO:0000256" key="4">
    <source>
        <dbReference type="ARBA" id="ARBA00012448"/>
    </source>
</evidence>
<feature type="active site" evidence="13">
    <location>
        <position position="129"/>
    </location>
</feature>
<evidence type="ECO:0000259" key="18">
    <source>
        <dbReference type="Pfam" id="PF07943"/>
    </source>
</evidence>
<evidence type="ECO:0000256" key="6">
    <source>
        <dbReference type="ARBA" id="ARBA00022670"/>
    </source>
</evidence>
<dbReference type="InterPro" id="IPR037167">
    <property type="entry name" value="Peptidase_S11_C_sf"/>
</dbReference>
<feature type="active site" description="Acyl-ester intermediate" evidence="13">
    <location>
        <position position="65"/>
    </location>
</feature>
<comment type="function">
    <text evidence="1">Removes C-terminal D-alanyl residues from sugar-peptide cell wall precursors.</text>
</comment>
<dbReference type="STRING" id="1423726.FC07_GL000125"/>
<evidence type="ECO:0000256" key="7">
    <source>
        <dbReference type="ARBA" id="ARBA00022729"/>
    </source>
</evidence>
<evidence type="ECO:0000259" key="17">
    <source>
        <dbReference type="Pfam" id="PF00768"/>
    </source>
</evidence>
<evidence type="ECO:0000256" key="13">
    <source>
        <dbReference type="PIRSR" id="PIRSR618044-1"/>
    </source>
</evidence>
<dbReference type="RefSeq" id="WP_057904710.1">
    <property type="nucleotide sequence ID" value="NZ_AZDA01000079.1"/>
</dbReference>
<dbReference type="PRINTS" id="PR00725">
    <property type="entry name" value="DADACBPTASE1"/>
</dbReference>
<keyword evidence="6" id="KW-0645">Protease</keyword>
<evidence type="ECO:0000256" key="9">
    <source>
        <dbReference type="ARBA" id="ARBA00022960"/>
    </source>
</evidence>
<dbReference type="PATRIC" id="fig|1423726.3.peg.133"/>
<dbReference type="GO" id="GO:0009252">
    <property type="term" value="P:peptidoglycan biosynthetic process"/>
    <property type="evidence" value="ECO:0007669"/>
    <property type="project" value="UniProtKB-UniPathway"/>
</dbReference>
<evidence type="ECO:0000313" key="19">
    <source>
        <dbReference type="EMBL" id="KRK35398.1"/>
    </source>
</evidence>
<dbReference type="EC" id="3.4.16.4" evidence="4"/>
<reference evidence="19 20" key="1">
    <citation type="journal article" date="2015" name="Genome Announc.">
        <title>Expanding the biotechnology potential of lactobacilli through comparative genomics of 213 strains and associated genera.</title>
        <authorList>
            <person name="Sun Z."/>
            <person name="Harris H.M."/>
            <person name="McCann A."/>
            <person name="Guo C."/>
            <person name="Argimon S."/>
            <person name="Zhang W."/>
            <person name="Yang X."/>
            <person name="Jeffery I.B."/>
            <person name="Cooney J.C."/>
            <person name="Kagawa T.F."/>
            <person name="Liu W."/>
            <person name="Song Y."/>
            <person name="Salvetti E."/>
            <person name="Wrobel A."/>
            <person name="Rasinkangas P."/>
            <person name="Parkhill J."/>
            <person name="Rea M.C."/>
            <person name="O'Sullivan O."/>
            <person name="Ritari J."/>
            <person name="Douillard F.P."/>
            <person name="Paul Ross R."/>
            <person name="Yang R."/>
            <person name="Briner A.E."/>
            <person name="Felis G.E."/>
            <person name="de Vos W.M."/>
            <person name="Barrangou R."/>
            <person name="Klaenhammer T.R."/>
            <person name="Caufield P.W."/>
            <person name="Cui Y."/>
            <person name="Zhang H."/>
            <person name="O'Toole P.W."/>
        </authorList>
    </citation>
    <scope>NUCLEOTIDE SEQUENCE [LARGE SCALE GENOMIC DNA]</scope>
    <source>
        <strain evidence="19 20">DSM 20003</strain>
    </source>
</reference>
<organism evidence="19 20">
    <name type="scientific">Loigolactobacillus bifermentans DSM 20003</name>
    <dbReference type="NCBI Taxonomy" id="1423726"/>
    <lineage>
        <taxon>Bacteria</taxon>
        <taxon>Bacillati</taxon>
        <taxon>Bacillota</taxon>
        <taxon>Bacilli</taxon>
        <taxon>Lactobacillales</taxon>
        <taxon>Lactobacillaceae</taxon>
        <taxon>Loigolactobacillus</taxon>
    </lineage>
</organism>
<dbReference type="Pfam" id="PF00768">
    <property type="entry name" value="Peptidase_S11"/>
    <property type="match status" value="1"/>
</dbReference>
<comment type="pathway">
    <text evidence="2">Cell wall biogenesis; peptidoglycan biosynthesis.</text>
</comment>
<sequence>MKNVKRVVLSFLVVFGLVASSMQAMTVQAATTSPQVDAKAGLAVDANSGQILYQQNANQVLPIGSMTKLITVYLTLQAIQQGKLHWQSKVKVTDQAYQLTKNTELTNVPLAQNGEYTIKTLYQAALISSANSAAILLGDAFAGNQTKAVDQMRALLKKWGIQDATIVNTSGLNNEDLEGHIYPGSGEKAENKMTAEDMAIVARHLIDDFPQVLQTTKLTKATFKATATTTSDMTTWNYMLPGQQAAVSDLPVDGLKTGTTDAAGACFTGTVTKNGARLITVVMHANQGDDDANARFTETAKIMHAVYQQNQQVTLKPKATVKIKTGQTTTTTAKTKQALTYWVPKGQKATYKLRLKTTLAAPTKAQTKAGVAEVTLPAQTRQFLKGSTGTKVPVYTQKAVKKASIGQQINRLWQHLF</sequence>
<keyword evidence="10" id="KW-0573">Peptidoglycan synthesis</keyword>
<dbReference type="InterPro" id="IPR012907">
    <property type="entry name" value="Peptidase_S11_C"/>
</dbReference>
<keyword evidence="8" id="KW-0378">Hydrolase</keyword>
<dbReference type="InterPro" id="IPR018044">
    <property type="entry name" value="Peptidase_S11"/>
</dbReference>
<keyword evidence="20" id="KW-1185">Reference proteome</keyword>
<evidence type="ECO:0000256" key="5">
    <source>
        <dbReference type="ARBA" id="ARBA00022645"/>
    </source>
</evidence>
<dbReference type="UniPathway" id="UPA00219"/>
<evidence type="ECO:0000256" key="16">
    <source>
        <dbReference type="SAM" id="SignalP"/>
    </source>
</evidence>
<dbReference type="Gene3D" id="2.60.410.10">
    <property type="entry name" value="D-Ala-D-Ala carboxypeptidase, C-terminal domain"/>
    <property type="match status" value="1"/>
</dbReference>
<dbReference type="EMBL" id="AZDA01000079">
    <property type="protein sequence ID" value="KRK35398.1"/>
    <property type="molecule type" value="Genomic_DNA"/>
</dbReference>
<evidence type="ECO:0000256" key="3">
    <source>
        <dbReference type="ARBA" id="ARBA00007164"/>
    </source>
</evidence>
<evidence type="ECO:0000256" key="10">
    <source>
        <dbReference type="ARBA" id="ARBA00022984"/>
    </source>
</evidence>
<feature type="signal peptide" evidence="16">
    <location>
        <begin position="1"/>
        <end position="24"/>
    </location>
</feature>
<dbReference type="SUPFAM" id="SSF69189">
    <property type="entry name" value="Penicillin-binding protein associated domain"/>
    <property type="match status" value="1"/>
</dbReference>
<protein>
    <recommendedName>
        <fullName evidence="4">serine-type D-Ala-D-Ala carboxypeptidase</fullName>
        <ecNumber evidence="4">3.4.16.4</ecNumber>
    </recommendedName>
</protein>
<dbReference type="GO" id="GO:0009002">
    <property type="term" value="F:serine-type D-Ala-D-Ala carboxypeptidase activity"/>
    <property type="evidence" value="ECO:0007669"/>
    <property type="project" value="UniProtKB-EC"/>
</dbReference>
<evidence type="ECO:0000256" key="11">
    <source>
        <dbReference type="ARBA" id="ARBA00023316"/>
    </source>
</evidence>
<dbReference type="Proteomes" id="UP000051461">
    <property type="component" value="Unassembled WGS sequence"/>
</dbReference>
<dbReference type="GO" id="GO:0006508">
    <property type="term" value="P:proteolysis"/>
    <property type="evidence" value="ECO:0007669"/>
    <property type="project" value="UniProtKB-KW"/>
</dbReference>
<feature type="domain" description="Peptidase S11 D-Ala-D-Ala carboxypeptidase A C-terminal" evidence="18">
    <location>
        <begin position="304"/>
        <end position="402"/>
    </location>
</feature>
<feature type="binding site" evidence="14">
    <location>
        <position position="256"/>
    </location>
    <ligand>
        <name>substrate</name>
    </ligand>
</feature>
<feature type="domain" description="Peptidase S11 D-alanyl-D-alanine carboxypeptidase A N-terminal" evidence="17">
    <location>
        <begin position="30"/>
        <end position="286"/>
    </location>
</feature>
<evidence type="ECO:0000256" key="12">
    <source>
        <dbReference type="ARBA" id="ARBA00034000"/>
    </source>
</evidence>
<keyword evidence="5 19" id="KW-0121">Carboxypeptidase</keyword>
<dbReference type="GO" id="GO:0008360">
    <property type="term" value="P:regulation of cell shape"/>
    <property type="evidence" value="ECO:0007669"/>
    <property type="project" value="UniProtKB-KW"/>
</dbReference>
<dbReference type="AlphaFoldDB" id="A0A0R1GMW8"/>
<keyword evidence="11" id="KW-0961">Cell wall biogenesis/degradation</keyword>
<evidence type="ECO:0000256" key="14">
    <source>
        <dbReference type="PIRSR" id="PIRSR618044-2"/>
    </source>
</evidence>
<evidence type="ECO:0000256" key="1">
    <source>
        <dbReference type="ARBA" id="ARBA00003217"/>
    </source>
</evidence>
<dbReference type="InterPro" id="IPR001967">
    <property type="entry name" value="Peptidase_S11_N"/>
</dbReference>
<evidence type="ECO:0000313" key="20">
    <source>
        <dbReference type="Proteomes" id="UP000051461"/>
    </source>
</evidence>
<dbReference type="InterPro" id="IPR012338">
    <property type="entry name" value="Beta-lactam/transpept-like"/>
</dbReference>
<dbReference type="InterPro" id="IPR015956">
    <property type="entry name" value="Peniciliin-bd_prot_C_sf"/>
</dbReference>
<comment type="catalytic activity">
    <reaction evidence="12">
        <text>Preferential cleavage: (Ac)2-L-Lys-D-Ala-|-D-Ala. Also transpeptidation of peptidyl-alanyl moieties that are N-acyl substituents of D-alanine.</text>
        <dbReference type="EC" id="3.4.16.4"/>
    </reaction>
</comment>
<comment type="similarity">
    <text evidence="3 15">Belongs to the peptidase S11 family.</text>
</comment>
<evidence type="ECO:0000256" key="8">
    <source>
        <dbReference type="ARBA" id="ARBA00022801"/>
    </source>
</evidence>
<name>A0A0R1GMW8_9LACO</name>
<comment type="caution">
    <text evidence="19">The sequence shown here is derived from an EMBL/GenBank/DDBJ whole genome shotgun (WGS) entry which is preliminary data.</text>
</comment>
<dbReference type="OrthoDB" id="9791132at2"/>